<evidence type="ECO:0000313" key="3">
    <source>
        <dbReference type="EMBL" id="CAE2206245.1"/>
    </source>
</evidence>
<gene>
    <name evidence="3" type="ORF">CPOL0286_LOCUS5462</name>
</gene>
<evidence type="ECO:0000256" key="1">
    <source>
        <dbReference type="SAM" id="MobiDB-lite"/>
    </source>
</evidence>
<organism evidence="3">
    <name type="scientific">Prymnesium polylepis</name>
    <dbReference type="NCBI Taxonomy" id="72548"/>
    <lineage>
        <taxon>Eukaryota</taxon>
        <taxon>Haptista</taxon>
        <taxon>Haptophyta</taxon>
        <taxon>Prymnesiophyceae</taxon>
        <taxon>Prymnesiales</taxon>
        <taxon>Prymnesiaceae</taxon>
        <taxon>Prymnesium</taxon>
    </lineage>
</organism>
<feature type="region of interest" description="Disordered" evidence="1">
    <location>
        <begin position="76"/>
        <end position="100"/>
    </location>
</feature>
<sequence length="100" mass="11330">MLASHRLLLPLLCAPSLADYYGPGPKRLQEQIRRSMEAVEADKTFYSVWHTKERAHRQAASKESLPTWYSSETFNPFADNNTARQPGLKPKTPKSQVAQS</sequence>
<dbReference type="EMBL" id="HBKO01012260">
    <property type="protein sequence ID" value="CAE2206245.1"/>
    <property type="molecule type" value="Transcribed_RNA"/>
</dbReference>
<accession>A0A7S4HQF5</accession>
<feature type="signal peptide" evidence="2">
    <location>
        <begin position="1"/>
        <end position="18"/>
    </location>
</feature>
<keyword evidence="2" id="KW-0732">Signal</keyword>
<evidence type="ECO:0000256" key="2">
    <source>
        <dbReference type="SAM" id="SignalP"/>
    </source>
</evidence>
<proteinExistence type="predicted"/>
<reference evidence="3" key="1">
    <citation type="submission" date="2021-01" db="EMBL/GenBank/DDBJ databases">
        <authorList>
            <person name="Corre E."/>
            <person name="Pelletier E."/>
            <person name="Niang G."/>
            <person name="Scheremetjew M."/>
            <person name="Finn R."/>
            <person name="Kale V."/>
            <person name="Holt S."/>
            <person name="Cochrane G."/>
            <person name="Meng A."/>
            <person name="Brown T."/>
            <person name="Cohen L."/>
        </authorList>
    </citation>
    <scope>NUCLEOTIDE SEQUENCE</scope>
    <source>
        <strain evidence="3">UIO037</strain>
    </source>
</reference>
<protein>
    <submittedName>
        <fullName evidence="3">Uncharacterized protein</fullName>
    </submittedName>
</protein>
<dbReference type="AlphaFoldDB" id="A0A7S4HQF5"/>
<name>A0A7S4HQF5_9EUKA</name>
<feature type="chain" id="PRO_5031045844" evidence="2">
    <location>
        <begin position="19"/>
        <end position="100"/>
    </location>
</feature>